<dbReference type="EMBL" id="CAJOBA010042552">
    <property type="protein sequence ID" value="CAF4135397.1"/>
    <property type="molecule type" value="Genomic_DNA"/>
</dbReference>
<sequence length="297" mass="34141">MPRSFQFDPSGVIRLYTQSIHLSLTAGVLDIIIFSISFYATIQAAVSYANTPLFTVENPLNLFKRTELEVTEYRKEVVQLLKQDKRILKTLTEVILLTNEIQDGAKHLHDVFKLLTVQQKDNIDMDASLQKAVNEKLDDFLDHGEDNKEKSNAIKVAITSLNNKLASAYERVSIKTLKNRNKRQSQMETDVSDNFVDLSTNSLFQLNSRHSFLLALSYMIFIHSIGMSILQYLGFKNTKWFLLSVTMALLIIGQSLALLLYLQITNVLKFTSPLYLYTLVFIFRSLVGIRYYEKYIQ</sequence>
<comment type="caution">
    <text evidence="2">The sequence shown here is derived from an EMBL/GenBank/DDBJ whole genome shotgun (WGS) entry which is preliminary data.</text>
</comment>
<organism evidence="2 4">
    <name type="scientific">Didymodactylos carnosus</name>
    <dbReference type="NCBI Taxonomy" id="1234261"/>
    <lineage>
        <taxon>Eukaryota</taxon>
        <taxon>Metazoa</taxon>
        <taxon>Spiralia</taxon>
        <taxon>Gnathifera</taxon>
        <taxon>Rotifera</taxon>
        <taxon>Eurotatoria</taxon>
        <taxon>Bdelloidea</taxon>
        <taxon>Philodinida</taxon>
        <taxon>Philodinidae</taxon>
        <taxon>Didymodactylos</taxon>
    </lineage>
</organism>
<keyword evidence="1" id="KW-0812">Transmembrane</keyword>
<reference evidence="2" key="1">
    <citation type="submission" date="2021-02" db="EMBL/GenBank/DDBJ databases">
        <authorList>
            <person name="Nowell W R."/>
        </authorList>
    </citation>
    <scope>NUCLEOTIDE SEQUENCE</scope>
</reference>
<proteinExistence type="predicted"/>
<feature type="transmembrane region" description="Helical" evidence="1">
    <location>
        <begin position="212"/>
        <end position="234"/>
    </location>
</feature>
<evidence type="ECO:0000256" key="1">
    <source>
        <dbReference type="SAM" id="Phobius"/>
    </source>
</evidence>
<keyword evidence="1" id="KW-0472">Membrane</keyword>
<evidence type="ECO:0000313" key="3">
    <source>
        <dbReference type="EMBL" id="CAF4135397.1"/>
    </source>
</evidence>
<dbReference type="AlphaFoldDB" id="A0A8S2EVS8"/>
<protein>
    <submittedName>
        <fullName evidence="2">Uncharacterized protein</fullName>
    </submittedName>
</protein>
<feature type="transmembrane region" description="Helical" evidence="1">
    <location>
        <begin position="20"/>
        <end position="42"/>
    </location>
</feature>
<gene>
    <name evidence="2" type="ORF">OVA965_LOCUS29601</name>
    <name evidence="3" type="ORF">TMI583_LOCUS30379</name>
</gene>
<accession>A0A8S2EVS8</accession>
<evidence type="ECO:0000313" key="2">
    <source>
        <dbReference type="EMBL" id="CAF1324639.1"/>
    </source>
</evidence>
<dbReference type="Proteomes" id="UP000677228">
    <property type="component" value="Unassembled WGS sequence"/>
</dbReference>
<dbReference type="Proteomes" id="UP000682733">
    <property type="component" value="Unassembled WGS sequence"/>
</dbReference>
<name>A0A8S2EVS8_9BILA</name>
<dbReference type="EMBL" id="CAJNOK010020940">
    <property type="protein sequence ID" value="CAF1324639.1"/>
    <property type="molecule type" value="Genomic_DNA"/>
</dbReference>
<feature type="transmembrane region" description="Helical" evidence="1">
    <location>
        <begin position="274"/>
        <end position="292"/>
    </location>
</feature>
<feature type="transmembrane region" description="Helical" evidence="1">
    <location>
        <begin position="240"/>
        <end position="262"/>
    </location>
</feature>
<evidence type="ECO:0000313" key="4">
    <source>
        <dbReference type="Proteomes" id="UP000677228"/>
    </source>
</evidence>
<keyword evidence="1" id="KW-1133">Transmembrane helix</keyword>